<name>A0AAW2Z761_9EUKA</name>
<dbReference type="SUPFAM" id="SSF50978">
    <property type="entry name" value="WD40 repeat-like"/>
    <property type="match status" value="1"/>
</dbReference>
<keyword evidence="1" id="KW-0853">WD repeat</keyword>
<dbReference type="Pfam" id="PF02138">
    <property type="entry name" value="Beach"/>
    <property type="match status" value="1"/>
</dbReference>
<dbReference type="AlphaFoldDB" id="A0AAW2Z761"/>
<keyword evidence="4" id="KW-1185">Reference proteome</keyword>
<dbReference type="InterPro" id="IPR000409">
    <property type="entry name" value="BEACH_dom"/>
</dbReference>
<dbReference type="InterPro" id="IPR036372">
    <property type="entry name" value="BEACH_dom_sf"/>
</dbReference>
<dbReference type="Proteomes" id="UP001431209">
    <property type="component" value="Unassembled WGS sequence"/>
</dbReference>
<dbReference type="SUPFAM" id="SSF81837">
    <property type="entry name" value="BEACH domain"/>
    <property type="match status" value="1"/>
</dbReference>
<dbReference type="PROSITE" id="PS50294">
    <property type="entry name" value="WD_REPEATS_REGION"/>
    <property type="match status" value="1"/>
</dbReference>
<dbReference type="InterPro" id="IPR050865">
    <property type="entry name" value="BEACH_Domain"/>
</dbReference>
<evidence type="ECO:0000259" key="2">
    <source>
        <dbReference type="PROSITE" id="PS50197"/>
    </source>
</evidence>
<dbReference type="PANTHER" id="PTHR13743:SF112">
    <property type="entry name" value="BEACH DOMAIN-CONTAINING PROTEIN"/>
    <property type="match status" value="1"/>
</dbReference>
<feature type="domain" description="BEACH" evidence="2">
    <location>
        <begin position="1"/>
        <end position="49"/>
    </location>
</feature>
<dbReference type="InterPro" id="IPR036322">
    <property type="entry name" value="WD40_repeat_dom_sf"/>
</dbReference>
<dbReference type="PANTHER" id="PTHR13743">
    <property type="entry name" value="BEIGE/BEACH-RELATED"/>
    <property type="match status" value="1"/>
</dbReference>
<dbReference type="Gene3D" id="1.10.1540.10">
    <property type="entry name" value="BEACH domain"/>
    <property type="match status" value="1"/>
</dbReference>
<dbReference type="Gene3D" id="2.130.10.10">
    <property type="entry name" value="YVTN repeat-like/Quinoprotein amine dehydrogenase"/>
    <property type="match status" value="1"/>
</dbReference>
<dbReference type="GO" id="GO:0016020">
    <property type="term" value="C:membrane"/>
    <property type="evidence" value="ECO:0007669"/>
    <property type="project" value="TreeGrafter"/>
</dbReference>
<reference evidence="3 4" key="1">
    <citation type="submission" date="2024-03" db="EMBL/GenBank/DDBJ databases">
        <title>The Acrasis kona genome and developmental transcriptomes reveal deep origins of eukaryotic multicellular pathways.</title>
        <authorList>
            <person name="Sheikh S."/>
            <person name="Fu C.-J."/>
            <person name="Brown M.W."/>
            <person name="Baldauf S.L."/>
        </authorList>
    </citation>
    <scope>NUCLEOTIDE SEQUENCE [LARGE SCALE GENOMIC DNA]</scope>
    <source>
        <strain evidence="3 4">ATCC MYA-3509</strain>
    </source>
</reference>
<evidence type="ECO:0000256" key="1">
    <source>
        <dbReference type="PROSITE-ProRule" id="PRU00221"/>
    </source>
</evidence>
<dbReference type="Pfam" id="PF20426">
    <property type="entry name" value="NBCH_WD40"/>
    <property type="match status" value="1"/>
</dbReference>
<protein>
    <recommendedName>
        <fullName evidence="2">BEACH domain-containing protein</fullName>
    </recommendedName>
</protein>
<dbReference type="GO" id="GO:0019901">
    <property type="term" value="F:protein kinase binding"/>
    <property type="evidence" value="ECO:0007669"/>
    <property type="project" value="TreeGrafter"/>
</dbReference>
<evidence type="ECO:0000313" key="3">
    <source>
        <dbReference type="EMBL" id="KAL0485164.1"/>
    </source>
</evidence>
<evidence type="ECO:0000313" key="4">
    <source>
        <dbReference type="Proteomes" id="UP001431209"/>
    </source>
</evidence>
<dbReference type="InterPro" id="IPR015943">
    <property type="entry name" value="WD40/YVTN_repeat-like_dom_sf"/>
</dbReference>
<dbReference type="SMART" id="SM00320">
    <property type="entry name" value="WD40"/>
    <property type="match status" value="3"/>
</dbReference>
<dbReference type="PROSITE" id="PS50082">
    <property type="entry name" value="WD_REPEATS_2"/>
    <property type="match status" value="2"/>
</dbReference>
<proteinExistence type="predicted"/>
<comment type="caution">
    <text evidence="3">The sequence shown here is derived from an EMBL/GenBank/DDBJ whole genome shotgun (WGS) entry which is preliminary data.</text>
</comment>
<feature type="repeat" description="WD" evidence="1">
    <location>
        <begin position="305"/>
        <end position="346"/>
    </location>
</feature>
<feature type="repeat" description="WD" evidence="1">
    <location>
        <begin position="257"/>
        <end position="292"/>
    </location>
</feature>
<organism evidence="3 4">
    <name type="scientific">Acrasis kona</name>
    <dbReference type="NCBI Taxonomy" id="1008807"/>
    <lineage>
        <taxon>Eukaryota</taxon>
        <taxon>Discoba</taxon>
        <taxon>Heterolobosea</taxon>
        <taxon>Tetramitia</taxon>
        <taxon>Eutetramitia</taxon>
        <taxon>Acrasidae</taxon>
        <taxon>Acrasis</taxon>
    </lineage>
</organism>
<gene>
    <name evidence="3" type="ORF">AKO1_004293</name>
</gene>
<sequence length="480" mass="53416">MNVFFYLTYEGTVDFDKFNDAVQKNAVLAQIENFGQTPTQLFKRPHPRRQATLCQHDNKMVAAVVNNANVNSIPTPMSSTCARISTLAILMVRPIANHPIAAIKIFQQYNTMGSERESLIGSFFNTSYGVSTISRVAVVTSDGMVYAAKVNAAQLSSGQMENMTCKSIGFPILSSQFNIMTATAAVNSPTIDQHDHPHDVYTYPQVFAIQGDPVPSNHKDIHVYSAHHWDNSFRLSKPFINNQHNERKVLMCQEKAVWRHKDLVTCCALCETDALLVTGSRDTTVMIWQADSLLSTAPPQPIQILYGHDDEITCVAMSSDLDVVVSGSKDCTVIVHTVRDGTYLRTIKHPNQGCIDLLALASSAQVDTLTHGLGNIVIYSRSDTIMYLYSINGKLLEKVDTNEILHVLKIHDSRYVIYGGDKGFIVIRSLHDLSFVHRYNCRDLGSAVKSIDLSEDDRFLFVGLNDGRLVVLGTRIEKKE</sequence>
<dbReference type="InterPro" id="IPR046851">
    <property type="entry name" value="NBCH_WD40"/>
</dbReference>
<dbReference type="PROSITE" id="PS50197">
    <property type="entry name" value="BEACH"/>
    <property type="match status" value="1"/>
</dbReference>
<dbReference type="EMBL" id="JAOPGA020001112">
    <property type="protein sequence ID" value="KAL0485164.1"/>
    <property type="molecule type" value="Genomic_DNA"/>
</dbReference>
<dbReference type="GO" id="GO:0008104">
    <property type="term" value="P:intracellular protein localization"/>
    <property type="evidence" value="ECO:0007669"/>
    <property type="project" value="TreeGrafter"/>
</dbReference>
<dbReference type="InterPro" id="IPR001680">
    <property type="entry name" value="WD40_rpt"/>
</dbReference>
<dbReference type="GO" id="GO:0005829">
    <property type="term" value="C:cytosol"/>
    <property type="evidence" value="ECO:0007669"/>
    <property type="project" value="TreeGrafter"/>
</dbReference>
<accession>A0AAW2Z761</accession>